<protein>
    <recommendedName>
        <fullName evidence="2">Acyl-CoA thioesterase 2 C-terminal domain-containing protein</fullName>
    </recommendedName>
</protein>
<dbReference type="SUPFAM" id="SSF54637">
    <property type="entry name" value="Thioesterase/thiol ester dehydrase-isomerase"/>
    <property type="match status" value="1"/>
</dbReference>
<dbReference type="EMBL" id="MBFS01003679">
    <property type="protein sequence ID" value="PVU85324.1"/>
    <property type="molecule type" value="Genomic_DNA"/>
</dbReference>
<feature type="domain" description="Acyl-CoA thioesterase 2 C-terminal" evidence="2">
    <location>
        <begin position="83"/>
        <end position="191"/>
    </location>
</feature>
<dbReference type="InterPro" id="IPR042171">
    <property type="entry name" value="Acyl-CoA_hotdog"/>
</dbReference>
<keyword evidence="4" id="KW-1185">Reference proteome</keyword>
<dbReference type="GO" id="GO:0006637">
    <property type="term" value="P:acyl-CoA metabolic process"/>
    <property type="evidence" value="ECO:0007669"/>
    <property type="project" value="InterPro"/>
</dbReference>
<dbReference type="STRING" id="133381.A0A2T9XZ70"/>
<dbReference type="GO" id="GO:0005782">
    <property type="term" value="C:peroxisomal matrix"/>
    <property type="evidence" value="ECO:0007669"/>
    <property type="project" value="TreeGrafter"/>
</dbReference>
<dbReference type="Pfam" id="PF02551">
    <property type="entry name" value="Acyl_CoA_thio"/>
    <property type="match status" value="1"/>
</dbReference>
<dbReference type="CDD" id="cd03444">
    <property type="entry name" value="Thioesterase_II_repeat1"/>
    <property type="match status" value="1"/>
</dbReference>
<organism evidence="3 4">
    <name type="scientific">Smittium megazygosporum</name>
    <dbReference type="NCBI Taxonomy" id="133381"/>
    <lineage>
        <taxon>Eukaryota</taxon>
        <taxon>Fungi</taxon>
        <taxon>Fungi incertae sedis</taxon>
        <taxon>Zoopagomycota</taxon>
        <taxon>Kickxellomycotina</taxon>
        <taxon>Harpellomycetes</taxon>
        <taxon>Harpellales</taxon>
        <taxon>Legeriomycetaceae</taxon>
        <taxon>Smittium</taxon>
    </lineage>
</organism>
<proteinExistence type="inferred from homology"/>
<dbReference type="AlphaFoldDB" id="A0A2T9XZ70"/>
<gene>
    <name evidence="3" type="ORF">BB560_007065</name>
</gene>
<dbReference type="InterPro" id="IPR029069">
    <property type="entry name" value="HotDog_dom_sf"/>
</dbReference>
<comment type="similarity">
    <text evidence="1">Belongs to the C/M/P thioester hydrolase family.</text>
</comment>
<dbReference type="PANTHER" id="PTHR11066">
    <property type="entry name" value="ACYL-COA THIOESTERASE"/>
    <property type="match status" value="1"/>
</dbReference>
<dbReference type="InterPro" id="IPR003703">
    <property type="entry name" value="Acyl_CoA_thio"/>
</dbReference>
<dbReference type="GO" id="GO:0047617">
    <property type="term" value="F:fatty acyl-CoA hydrolase activity"/>
    <property type="evidence" value="ECO:0007669"/>
    <property type="project" value="InterPro"/>
</dbReference>
<comment type="caution">
    <text evidence="3">The sequence shown here is derived from an EMBL/GenBank/DDBJ whole genome shotgun (WGS) entry which is preliminary data.</text>
</comment>
<dbReference type="InterPro" id="IPR025652">
    <property type="entry name" value="TesB_C"/>
</dbReference>
<dbReference type="Gene3D" id="2.40.160.210">
    <property type="entry name" value="Acyl-CoA thioesterase, double hotdog domain"/>
    <property type="match status" value="1"/>
</dbReference>
<sequence>MTCSFQVFEKSKLQHQHEMPDVKPPESYPEKLSAKGVRNIFNFDEKDLTVSKEGEIQAECRFIGNPISGASHKDINDHELPPYVLWWYKAKGDLSNVSNFLHQCAVAYHSDYQLVFTSLLPHKVGSKQESEILPAMVSLDHCVWFHGPVRGDEWLLYEMQSHRASCNRALITGKLYNTDGDLVVSVVQEGFIKQAQTMIPHDQPKYIAYYPPRLSTKLR</sequence>
<accession>A0A2T9XZ70</accession>
<dbReference type="GO" id="GO:0009062">
    <property type="term" value="P:fatty acid catabolic process"/>
    <property type="evidence" value="ECO:0007669"/>
    <property type="project" value="TreeGrafter"/>
</dbReference>
<evidence type="ECO:0000259" key="2">
    <source>
        <dbReference type="Pfam" id="PF02551"/>
    </source>
</evidence>
<dbReference type="Proteomes" id="UP000245609">
    <property type="component" value="Unassembled WGS sequence"/>
</dbReference>
<dbReference type="PANTHER" id="PTHR11066:SF34">
    <property type="entry name" value="ACYL-COENZYME A THIOESTERASE 8"/>
    <property type="match status" value="1"/>
</dbReference>
<reference evidence="3 4" key="1">
    <citation type="journal article" date="2018" name="MBio">
        <title>Comparative Genomics Reveals the Core Gene Toolbox for the Fungus-Insect Symbiosis.</title>
        <authorList>
            <person name="Wang Y."/>
            <person name="Stata M."/>
            <person name="Wang W."/>
            <person name="Stajich J.E."/>
            <person name="White M.M."/>
            <person name="Moncalvo J.M."/>
        </authorList>
    </citation>
    <scope>NUCLEOTIDE SEQUENCE [LARGE SCALE GENOMIC DNA]</scope>
    <source>
        <strain evidence="3 4">SC-DP-2</strain>
    </source>
</reference>
<evidence type="ECO:0000313" key="3">
    <source>
        <dbReference type="EMBL" id="PVU85324.1"/>
    </source>
</evidence>
<evidence type="ECO:0000313" key="4">
    <source>
        <dbReference type="Proteomes" id="UP000245609"/>
    </source>
</evidence>
<evidence type="ECO:0000256" key="1">
    <source>
        <dbReference type="ARBA" id="ARBA00006538"/>
    </source>
</evidence>
<name>A0A2T9XZ70_9FUNG</name>
<dbReference type="OrthoDB" id="68328at2759"/>